<proteinExistence type="predicted"/>
<keyword evidence="2" id="KW-1185">Reference proteome</keyword>
<sequence>MAPRSSASQHSPESLCEHTQVSVITATPGPAFFAALMARAIRLVGDAPWEARASLMREPAKIFTDFTPKDSSATIMPGTSRTVSVGIGRGVVSSSSRMRNTMVKSAGASAGPPR</sequence>
<protein>
    <submittedName>
        <fullName evidence="1">Uncharacterized protein</fullName>
    </submittedName>
</protein>
<organism evidence="1 2">
    <name type="scientific">Streptomyces pacificus</name>
    <dbReference type="NCBI Taxonomy" id="2705029"/>
    <lineage>
        <taxon>Bacteria</taxon>
        <taxon>Bacillati</taxon>
        <taxon>Actinomycetota</taxon>
        <taxon>Actinomycetes</taxon>
        <taxon>Kitasatosporales</taxon>
        <taxon>Streptomycetaceae</taxon>
        <taxon>Streptomyces</taxon>
    </lineage>
</organism>
<evidence type="ECO:0000313" key="2">
    <source>
        <dbReference type="Proteomes" id="UP000484988"/>
    </source>
</evidence>
<gene>
    <name evidence="1" type="ORF">SCWH03_22440</name>
</gene>
<evidence type="ECO:0000313" key="1">
    <source>
        <dbReference type="EMBL" id="GFH36022.1"/>
    </source>
</evidence>
<reference evidence="1 2" key="1">
    <citation type="submission" date="2020-02" db="EMBL/GenBank/DDBJ databases">
        <title>Whole Genome Shotgun Sequence of Streptomyces sp. strain CWH03.</title>
        <authorList>
            <person name="Dohra H."/>
            <person name="Kodani S."/>
            <person name="Yamamura H."/>
        </authorList>
    </citation>
    <scope>NUCLEOTIDE SEQUENCE [LARGE SCALE GENOMIC DNA]</scope>
    <source>
        <strain evidence="1 2">CWH03</strain>
    </source>
</reference>
<dbReference type="Proteomes" id="UP000484988">
    <property type="component" value="Unassembled WGS sequence"/>
</dbReference>
<comment type="caution">
    <text evidence="1">The sequence shown here is derived from an EMBL/GenBank/DDBJ whole genome shotgun (WGS) entry which is preliminary data.</text>
</comment>
<dbReference type="AlphaFoldDB" id="A0A6A0AT33"/>
<dbReference type="EMBL" id="BLLG01000005">
    <property type="protein sequence ID" value="GFH36022.1"/>
    <property type="molecule type" value="Genomic_DNA"/>
</dbReference>
<accession>A0A6A0AT33</accession>
<name>A0A6A0AT33_9ACTN</name>